<comment type="caution">
    <text evidence="2">The sequence shown here is derived from an EMBL/GenBank/DDBJ whole genome shotgun (WGS) entry which is preliminary data.</text>
</comment>
<protein>
    <recommendedName>
        <fullName evidence="1">Jacalin-type lectin domain-containing protein</fullName>
    </recommendedName>
</protein>
<dbReference type="OrthoDB" id="40902at2759"/>
<dbReference type="Pfam" id="PF01419">
    <property type="entry name" value="Jacalin"/>
    <property type="match status" value="1"/>
</dbReference>
<reference evidence="2 3" key="1">
    <citation type="submission" date="2018-09" db="EMBL/GenBank/DDBJ databases">
        <title>Genomic investigation of the strawberry pathogen Phytophthora fragariae indicates pathogenicity is determined by transcriptional variation in three key races.</title>
        <authorList>
            <person name="Adams T.M."/>
            <person name="Armitage A.D."/>
            <person name="Sobczyk M.K."/>
            <person name="Bates H.J."/>
            <person name="Dunwell J.M."/>
            <person name="Nellist C.F."/>
            <person name="Harrison R.J."/>
        </authorList>
    </citation>
    <scope>NUCLEOTIDE SEQUENCE [LARGE SCALE GENOMIC DNA]</scope>
    <source>
        <strain evidence="2 3">SCRP324</strain>
    </source>
</reference>
<dbReference type="PROSITE" id="PS51752">
    <property type="entry name" value="JACALIN_LECTIN"/>
    <property type="match status" value="1"/>
</dbReference>
<organism evidence="2 3">
    <name type="scientific">Phytophthora rubi</name>
    <dbReference type="NCBI Taxonomy" id="129364"/>
    <lineage>
        <taxon>Eukaryota</taxon>
        <taxon>Sar</taxon>
        <taxon>Stramenopiles</taxon>
        <taxon>Oomycota</taxon>
        <taxon>Peronosporomycetes</taxon>
        <taxon>Peronosporales</taxon>
        <taxon>Peronosporaceae</taxon>
        <taxon>Phytophthora</taxon>
    </lineage>
</organism>
<dbReference type="GO" id="GO:0005737">
    <property type="term" value="C:cytoplasm"/>
    <property type="evidence" value="ECO:0007669"/>
    <property type="project" value="TreeGrafter"/>
</dbReference>
<dbReference type="EMBL" id="QXFU01000352">
    <property type="protein sequence ID" value="KAE9035815.1"/>
    <property type="molecule type" value="Genomic_DNA"/>
</dbReference>
<gene>
    <name evidence="2" type="ORF">PR002_g7367</name>
</gene>
<dbReference type="PANTHER" id="PTHR16320">
    <property type="entry name" value="SPHINGOMYELINASE FAMILY MEMBER"/>
    <property type="match status" value="1"/>
</dbReference>
<feature type="domain" description="Jacalin-type lectin" evidence="1">
    <location>
        <begin position="310"/>
        <end position="451"/>
    </location>
</feature>
<dbReference type="GO" id="GO:0016791">
    <property type="term" value="F:phosphatase activity"/>
    <property type="evidence" value="ECO:0007669"/>
    <property type="project" value="InterPro"/>
</dbReference>
<dbReference type="Pfam" id="PF22669">
    <property type="entry name" value="Exo_endo_phos2"/>
    <property type="match status" value="1"/>
</dbReference>
<dbReference type="SUPFAM" id="SSF56219">
    <property type="entry name" value="DNase I-like"/>
    <property type="match status" value="1"/>
</dbReference>
<dbReference type="Proteomes" id="UP000435112">
    <property type="component" value="Unassembled WGS sequence"/>
</dbReference>
<dbReference type="InterPro" id="IPR000300">
    <property type="entry name" value="IPPc"/>
</dbReference>
<name>A0A6A3MRY0_9STRA</name>
<proteinExistence type="predicted"/>
<dbReference type="InterPro" id="IPR036691">
    <property type="entry name" value="Endo/exonu/phosph_ase_sf"/>
</dbReference>
<dbReference type="GO" id="GO:0046856">
    <property type="term" value="P:phosphatidylinositol dephosphorylation"/>
    <property type="evidence" value="ECO:0007669"/>
    <property type="project" value="InterPro"/>
</dbReference>
<dbReference type="Gene3D" id="2.100.10.30">
    <property type="entry name" value="Jacalin-like lectin domain"/>
    <property type="match status" value="1"/>
</dbReference>
<dbReference type="PANTHER" id="PTHR16320:SF1">
    <property type="entry name" value="SPHINGOMYELINASE DDB_G0288017"/>
    <property type="match status" value="1"/>
</dbReference>
<evidence type="ECO:0000313" key="3">
    <source>
        <dbReference type="Proteomes" id="UP000435112"/>
    </source>
</evidence>
<dbReference type="GO" id="GO:0004767">
    <property type="term" value="F:sphingomyelin phosphodiesterase activity"/>
    <property type="evidence" value="ECO:0007669"/>
    <property type="project" value="InterPro"/>
</dbReference>
<evidence type="ECO:0000259" key="1">
    <source>
        <dbReference type="PROSITE" id="PS51752"/>
    </source>
</evidence>
<dbReference type="InterPro" id="IPR036404">
    <property type="entry name" value="Jacalin-like_lectin_dom_sf"/>
</dbReference>
<sequence length="454" mass="48866">MQNAFDNLPSTAHTSITYRGLHSPKLLLETMLRSLAENTFSVMSYNVAGLPAILSSGNPSENSVEIGKRISNWDVVNVQEDFNYHAYIYSENKHLYRTATSGGVPLGDGLNTLSNFSFSNITDLTRTKWEDCSTFDGADCLTPKGFTFVEIQLADGVTFDLYNLHADAGVTDADEAARAANLAQLSEYITANSAGNAVVVMGDTNTRYTRADDTIRGFVEGLGLTDGWVQYVRNGVYPTKGADAIVCDASNMTNTCEVVDKIVFRGSNYVTLTLENWNNENAAFLDDDGNMLSDHPPILSTFSWTLNDDIRLSNAVGGPHGDHFTDVGSAAGGQTVKSITLRSGSRVDAVGLTVSAPTSTTFTHGGTGGTAKTLTLSSGEYVRSIEVHWGKYNSHTRVFYLKFTTNLGHTLSGGSTTDESTTLYALEGYQLSGFHGRAGAEIDALGAVWTKFSS</sequence>
<accession>A0A6A3MRY0</accession>
<dbReference type="SUPFAM" id="SSF51101">
    <property type="entry name" value="Mannose-binding lectins"/>
    <property type="match status" value="1"/>
</dbReference>
<evidence type="ECO:0000313" key="2">
    <source>
        <dbReference type="EMBL" id="KAE9035815.1"/>
    </source>
</evidence>
<dbReference type="Gene3D" id="3.60.10.10">
    <property type="entry name" value="Endonuclease/exonuclease/phosphatase"/>
    <property type="match status" value="1"/>
</dbReference>
<dbReference type="AlphaFoldDB" id="A0A6A3MRY0"/>
<dbReference type="InterPro" id="IPR001229">
    <property type="entry name" value="Jacalin-like_lectin_dom"/>
</dbReference>
<dbReference type="SMART" id="SM00915">
    <property type="entry name" value="Jacalin"/>
    <property type="match status" value="1"/>
</dbReference>
<dbReference type="InterPro" id="IPR038772">
    <property type="entry name" value="Sph/SMPD2-like"/>
</dbReference>